<name>A0ABY5NL38_9MICO</name>
<organism evidence="1 2">
    <name type="scientific">Microbacterium elymi</name>
    <dbReference type="NCBI Taxonomy" id="2909587"/>
    <lineage>
        <taxon>Bacteria</taxon>
        <taxon>Bacillati</taxon>
        <taxon>Actinomycetota</taxon>
        <taxon>Actinomycetes</taxon>
        <taxon>Micrococcales</taxon>
        <taxon>Microbacteriaceae</taxon>
        <taxon>Microbacterium</taxon>
    </lineage>
</organism>
<reference evidence="1" key="1">
    <citation type="submission" date="2022-01" db="EMBL/GenBank/DDBJ databases">
        <title>Microbacterium eymi and Microbacterium rhizovicinus sp. nov., isolated from the rhizospheric soil of Elymus tsukushiensis, a plant native to the Dokdo Islands, Republic of Korea.</title>
        <authorList>
            <person name="Hwang Y.J."/>
        </authorList>
    </citation>
    <scope>NUCLEOTIDE SEQUENCE</scope>
    <source>
        <strain evidence="1">KUDC0405</strain>
    </source>
</reference>
<keyword evidence="2" id="KW-1185">Reference proteome</keyword>
<evidence type="ECO:0000313" key="1">
    <source>
        <dbReference type="EMBL" id="UUT35786.1"/>
    </source>
</evidence>
<dbReference type="PANTHER" id="PTHR43844">
    <property type="entry name" value="METHIONINE SYNTHASE"/>
    <property type="match status" value="1"/>
</dbReference>
<gene>
    <name evidence="1" type="ORF">L2X98_21540</name>
</gene>
<accession>A0ABY5NL38</accession>
<dbReference type="Gene3D" id="3.20.20.210">
    <property type="match status" value="1"/>
</dbReference>
<dbReference type="RefSeq" id="WP_259612411.1">
    <property type="nucleotide sequence ID" value="NZ_CP091139.2"/>
</dbReference>
<sequence>MVQYDGYFLEYDSDRAGGFEPLRFLPAGDKTVVLGLVTTKTGQLENPDDITRRIDEATAYAPLEQAGAEPAVRVRLDRRGQRAVRGRAVGQDPLGGRHRGGCLALIARTARGWIS</sequence>
<protein>
    <submittedName>
        <fullName evidence="1">Uncharacterized protein</fullName>
    </submittedName>
</protein>
<dbReference type="EMBL" id="CP091139">
    <property type="protein sequence ID" value="UUT35786.1"/>
    <property type="molecule type" value="Genomic_DNA"/>
</dbReference>
<evidence type="ECO:0000313" key="2">
    <source>
        <dbReference type="Proteomes" id="UP001054811"/>
    </source>
</evidence>
<dbReference type="PANTHER" id="PTHR43844:SF1">
    <property type="entry name" value="METHIONINE SYNTHASE"/>
    <property type="match status" value="1"/>
</dbReference>
<proteinExistence type="predicted"/>
<dbReference type="InterPro" id="IPR038071">
    <property type="entry name" value="UROD/MetE-like_sf"/>
</dbReference>
<dbReference type="Proteomes" id="UP001054811">
    <property type="component" value="Chromosome"/>
</dbReference>
<dbReference type="SUPFAM" id="SSF51726">
    <property type="entry name" value="UROD/MetE-like"/>
    <property type="match status" value="1"/>
</dbReference>